<keyword evidence="2" id="KW-1185">Reference proteome</keyword>
<sequence length="97" mass="10590">MDEQDREVTVGGQQLRRCLRHHVGASDPTTLDALFVSRACTRSSGIRAGVRICTCLLPSSSVDASSEERRRRSEGAEPLSGHHCVHMTTKDAPFIAN</sequence>
<proteinExistence type="predicted"/>
<dbReference type="Proteomes" id="UP000887566">
    <property type="component" value="Unplaced"/>
</dbReference>
<dbReference type="WBParaSite" id="PSAMB.scaffold1538size30355.g13829.t1">
    <property type="protein sequence ID" value="PSAMB.scaffold1538size30355.g13829.t1"/>
    <property type="gene ID" value="PSAMB.scaffold1538size30355.g13829"/>
</dbReference>
<reference evidence="3" key="1">
    <citation type="submission" date="2022-11" db="UniProtKB">
        <authorList>
            <consortium name="WormBaseParasite"/>
        </authorList>
    </citation>
    <scope>IDENTIFICATION</scope>
</reference>
<name>A0A914V4I5_9BILA</name>
<feature type="compositionally biased region" description="Basic and acidic residues" evidence="1">
    <location>
        <begin position="66"/>
        <end position="75"/>
    </location>
</feature>
<accession>A0A914V4I5</accession>
<feature type="region of interest" description="Disordered" evidence="1">
    <location>
        <begin position="61"/>
        <end position="97"/>
    </location>
</feature>
<evidence type="ECO:0000313" key="2">
    <source>
        <dbReference type="Proteomes" id="UP000887566"/>
    </source>
</evidence>
<organism evidence="2 3">
    <name type="scientific">Plectus sambesii</name>
    <dbReference type="NCBI Taxonomy" id="2011161"/>
    <lineage>
        <taxon>Eukaryota</taxon>
        <taxon>Metazoa</taxon>
        <taxon>Ecdysozoa</taxon>
        <taxon>Nematoda</taxon>
        <taxon>Chromadorea</taxon>
        <taxon>Plectida</taxon>
        <taxon>Plectina</taxon>
        <taxon>Plectoidea</taxon>
        <taxon>Plectidae</taxon>
        <taxon>Plectus</taxon>
    </lineage>
</organism>
<dbReference type="AlphaFoldDB" id="A0A914V4I5"/>
<evidence type="ECO:0000313" key="3">
    <source>
        <dbReference type="WBParaSite" id="PSAMB.scaffold1538size30355.g13829.t1"/>
    </source>
</evidence>
<protein>
    <submittedName>
        <fullName evidence="3">Uncharacterized protein</fullName>
    </submittedName>
</protein>
<evidence type="ECO:0000256" key="1">
    <source>
        <dbReference type="SAM" id="MobiDB-lite"/>
    </source>
</evidence>